<evidence type="ECO:0000313" key="1">
    <source>
        <dbReference type="EMBL" id="GHC72815.1"/>
    </source>
</evidence>
<accession>A0ABQ3FWL7</accession>
<name>A0ABQ3FWL7_9BURK</name>
<comment type="caution">
    <text evidence="1">The sequence shown here is derived from an EMBL/GenBank/DDBJ whole genome shotgun (WGS) entry which is preliminary data.</text>
</comment>
<proteinExistence type="predicted"/>
<dbReference type="Proteomes" id="UP000626210">
    <property type="component" value="Unassembled WGS sequence"/>
</dbReference>
<gene>
    <name evidence="1" type="ORF">GCM10007320_08950</name>
</gene>
<keyword evidence="2" id="KW-1185">Reference proteome</keyword>
<protein>
    <submittedName>
        <fullName evidence="1">Uncharacterized protein</fullName>
    </submittedName>
</protein>
<dbReference type="EMBL" id="BMYK01000002">
    <property type="protein sequence ID" value="GHC72815.1"/>
    <property type="molecule type" value="Genomic_DNA"/>
</dbReference>
<reference evidence="2" key="1">
    <citation type="journal article" date="2019" name="Int. J. Syst. Evol. Microbiol.">
        <title>The Global Catalogue of Microorganisms (GCM) 10K type strain sequencing project: providing services to taxonomists for standard genome sequencing and annotation.</title>
        <authorList>
            <consortium name="The Broad Institute Genomics Platform"/>
            <consortium name="The Broad Institute Genome Sequencing Center for Infectious Disease"/>
            <person name="Wu L."/>
            <person name="Ma J."/>
        </authorList>
    </citation>
    <scope>NUCLEOTIDE SEQUENCE [LARGE SCALE GENOMIC DNA]</scope>
    <source>
        <strain evidence="2">KCTC 23314</strain>
    </source>
</reference>
<organism evidence="1 2">
    <name type="scientific">Pseudorhodoferax aquiterrae</name>
    <dbReference type="NCBI Taxonomy" id="747304"/>
    <lineage>
        <taxon>Bacteria</taxon>
        <taxon>Pseudomonadati</taxon>
        <taxon>Pseudomonadota</taxon>
        <taxon>Betaproteobacteria</taxon>
        <taxon>Burkholderiales</taxon>
        <taxon>Comamonadaceae</taxon>
    </lineage>
</organism>
<sequence>MPEPCPIDMHIRPLTQLSLAEVDDLARAAADRGEPHYSANPYPAGTAQHERYLRAYTDRQADLQIDTAAA</sequence>
<evidence type="ECO:0000313" key="2">
    <source>
        <dbReference type="Proteomes" id="UP000626210"/>
    </source>
</evidence>